<name>A0A2S4PPE5_9PEZI</name>
<dbReference type="EMBL" id="PEDP01001279">
    <property type="protein sequence ID" value="POS83911.1"/>
    <property type="molecule type" value="Genomic_DNA"/>
</dbReference>
<feature type="region of interest" description="Disordered" evidence="1">
    <location>
        <begin position="903"/>
        <end position="939"/>
    </location>
</feature>
<dbReference type="PANTHER" id="PTHR37327">
    <property type="entry name" value="CHROMOSOME 1, WHOLE GENOME SHOTGUN SEQUENCE"/>
    <property type="match status" value="1"/>
</dbReference>
<dbReference type="SUPFAM" id="SSF116846">
    <property type="entry name" value="MIT domain"/>
    <property type="match status" value="1"/>
</dbReference>
<feature type="compositionally biased region" description="Polar residues" evidence="1">
    <location>
        <begin position="1"/>
        <end position="15"/>
    </location>
</feature>
<dbReference type="Proteomes" id="UP000237438">
    <property type="component" value="Unassembled WGS sequence"/>
</dbReference>
<dbReference type="OrthoDB" id="2245455at2759"/>
<feature type="domain" description="MIT" evidence="2">
    <location>
        <begin position="103"/>
        <end position="167"/>
    </location>
</feature>
<sequence length="1086" mass="120838">MNPAISNPTSRTPSASRPVDYSNRSWESSSSKLNGSIHEESHAIPKTESVFNATSEQNEINIDSHHEMMSRARGSSRHRASSSTGCSQHSIRPSKHPSQKAMLSKALQKANTAVLLDNAQNFEVAKQAYSEACALLERVMSRSSGDDDRKKLEAIRNTYTSRISEIEKISIPLVNHGKALPARPSFGVRNSNDSNLMDPDDEDEDEDEDDKEYASSAIHSPISTIDQKFSAHQSRSIFTSQLPPRRESLHQQSLDTSQHNNGLTRGRSQRKISKDFTKDRNIEIESHLTLSNYSPKRSLSPNKPVDFSSQQKYSLLEDFGSDICNFSYLDGHSRMLSGDSLSWLDTIDESGRSATPSIHSRTSSVKLPRKISRSINSGADAEFDAALDAAVEAAYDESFMLPEGFHENDIAANLGYGDEQTSKNLNLSDSEDIEQLNHDVEQISLSQPQQNDFMDDHDLDYFEEDEQMLEEITKDYIMDDFEFGLQSKSTLPRESDSSGFSGRTWASSIVSNPTTASTITSTTSRIRTSSQAPYLKLNIPLEDSPSPPLPPPHQELPSPPSPKYYSNQNISLEPISPGTQNRRCSSYNYNQLHIEKDTNSATEYSESSSTMNQVRNLNHGTLTQSKLEESIHPRPQKSNSSPHRPPMLQLPIKEMSSFEDTSSSDMLPGLSSFPLQNYSNDTTELQNYQLSFSTPSTTKTSLRKNFSSSSLRNLRKRHITVPNHEGGSEISPGTPLNTPYHGRIDEGRIQPAIPTLPTPVSLSFREKQSGSQPGNVYFLNTDIQNPDSHMQLSSPDGRSPISLEPCPNECFLRPFWLMRALYNTITHPKGGYLSNKLFVPSDAWRVKGAKLKNVEDKISNCDIVTAALSKMSRIESHDVDEMLDEMQKLEDVLEQVQISLSKKLGNEVGPPHGTSGGLREGGAEGDSENNSSTIKSGSTSVKSSFSWRRLRSKNSGVGLSQYYASKQNTEAKKDGFKMASLPMTPNSTMKIRFSKRDLSQLNFTGPNASYMSALARLFDAVQVIDQIARQIEDPGLRRADKTLVGLELSARHAAEFFSFYICRFVLNDIGLLLDKFVKKGGEWVLE</sequence>
<keyword evidence="4" id="KW-1185">Reference proteome</keyword>
<dbReference type="PANTHER" id="PTHR37327:SF1">
    <property type="entry name" value="MICROTUBULE INTERACTING AND TRANSPORT DOMAIN-CONTAINING PROTEIN"/>
    <property type="match status" value="1"/>
</dbReference>
<dbReference type="Pfam" id="PF04212">
    <property type="entry name" value="MIT"/>
    <property type="match status" value="1"/>
</dbReference>
<evidence type="ECO:0000313" key="4">
    <source>
        <dbReference type="Proteomes" id="UP000237438"/>
    </source>
</evidence>
<proteinExistence type="predicted"/>
<feature type="region of interest" description="Disordered" evidence="1">
    <location>
        <begin position="538"/>
        <end position="584"/>
    </location>
</feature>
<feature type="compositionally biased region" description="Polar residues" evidence="1">
    <location>
        <begin position="22"/>
        <end position="34"/>
    </location>
</feature>
<feature type="compositionally biased region" description="Pro residues" evidence="1">
    <location>
        <begin position="545"/>
        <end position="562"/>
    </location>
</feature>
<feature type="region of interest" description="Disordered" evidence="1">
    <location>
        <begin position="68"/>
        <end position="97"/>
    </location>
</feature>
<accession>A0A2S4PPE5</accession>
<feature type="compositionally biased region" description="Acidic residues" evidence="1">
    <location>
        <begin position="198"/>
        <end position="211"/>
    </location>
</feature>
<organism evidence="3 4">
    <name type="scientific">Erysiphe pulchra</name>
    <dbReference type="NCBI Taxonomy" id="225359"/>
    <lineage>
        <taxon>Eukaryota</taxon>
        <taxon>Fungi</taxon>
        <taxon>Dikarya</taxon>
        <taxon>Ascomycota</taxon>
        <taxon>Pezizomycotina</taxon>
        <taxon>Leotiomycetes</taxon>
        <taxon>Erysiphales</taxon>
        <taxon>Erysiphaceae</taxon>
        <taxon>Erysiphe</taxon>
    </lineage>
</organism>
<feature type="compositionally biased region" description="Polar residues" evidence="1">
    <location>
        <begin position="564"/>
        <end position="584"/>
    </location>
</feature>
<dbReference type="STRING" id="225359.A0A2S4PPE5"/>
<feature type="compositionally biased region" description="Polar residues" evidence="1">
    <location>
        <begin position="217"/>
        <end position="242"/>
    </location>
</feature>
<dbReference type="InterPro" id="IPR007330">
    <property type="entry name" value="MIT_dom"/>
</dbReference>
<reference evidence="3 4" key="1">
    <citation type="submission" date="2017-10" db="EMBL/GenBank/DDBJ databases">
        <title>Development of genomic resources for the powdery mildew, Erysiphe pulchra.</title>
        <authorList>
            <person name="Wadl P.A."/>
            <person name="Mack B.M."/>
            <person name="Moore G."/>
            <person name="Beltz S.B."/>
        </authorList>
    </citation>
    <scope>NUCLEOTIDE SEQUENCE [LARGE SCALE GENOMIC DNA]</scope>
    <source>
        <strain evidence="3">Cflorida</strain>
    </source>
</reference>
<gene>
    <name evidence="3" type="ORF">EPUL_004320</name>
</gene>
<dbReference type="InterPro" id="IPR036181">
    <property type="entry name" value="MIT_dom_sf"/>
</dbReference>
<feature type="region of interest" description="Disordered" evidence="1">
    <location>
        <begin position="626"/>
        <end position="648"/>
    </location>
</feature>
<evidence type="ECO:0000259" key="2">
    <source>
        <dbReference type="Pfam" id="PF04212"/>
    </source>
</evidence>
<dbReference type="Gene3D" id="1.20.58.80">
    <property type="entry name" value="Phosphotransferase system, lactose/cellobiose-type IIA subunit"/>
    <property type="match status" value="1"/>
</dbReference>
<feature type="region of interest" description="Disordered" evidence="1">
    <location>
        <begin position="178"/>
        <end position="278"/>
    </location>
</feature>
<feature type="compositionally biased region" description="Polar residues" evidence="1">
    <location>
        <begin position="250"/>
        <end position="263"/>
    </location>
</feature>
<protein>
    <recommendedName>
        <fullName evidence="2">MIT domain-containing protein</fullName>
    </recommendedName>
</protein>
<evidence type="ECO:0000313" key="3">
    <source>
        <dbReference type="EMBL" id="POS83911.1"/>
    </source>
</evidence>
<evidence type="ECO:0000256" key="1">
    <source>
        <dbReference type="SAM" id="MobiDB-lite"/>
    </source>
</evidence>
<feature type="region of interest" description="Disordered" evidence="1">
    <location>
        <begin position="1"/>
        <end position="51"/>
    </location>
</feature>
<comment type="caution">
    <text evidence="3">The sequence shown here is derived from an EMBL/GenBank/DDBJ whole genome shotgun (WGS) entry which is preliminary data.</text>
</comment>
<dbReference type="AlphaFoldDB" id="A0A2S4PPE5"/>